<reference evidence="8 9" key="1">
    <citation type="submission" date="2018-02" db="EMBL/GenBank/DDBJ databases">
        <title>The genomes of Aspergillus section Nigri reveals drivers in fungal speciation.</title>
        <authorList>
            <consortium name="DOE Joint Genome Institute"/>
            <person name="Vesth T.C."/>
            <person name="Nybo J."/>
            <person name="Theobald S."/>
            <person name="Brandl J."/>
            <person name="Frisvad J.C."/>
            <person name="Nielsen K.F."/>
            <person name="Lyhne E.K."/>
            <person name="Kogle M.E."/>
            <person name="Kuo A."/>
            <person name="Riley R."/>
            <person name="Clum A."/>
            <person name="Nolan M."/>
            <person name="Lipzen A."/>
            <person name="Salamov A."/>
            <person name="Henrissat B."/>
            <person name="Wiebenga A."/>
            <person name="De vries R.P."/>
            <person name="Grigoriev I.V."/>
            <person name="Mortensen U.H."/>
            <person name="Andersen M.R."/>
            <person name="Baker S.E."/>
        </authorList>
    </citation>
    <scope>NUCLEOTIDE SEQUENCE [LARGE SCALE GENOMIC DNA]</scope>
    <source>
        <strain evidence="8 9">CBS 121057</strain>
    </source>
</reference>
<dbReference type="VEuPathDB" id="FungiDB:BO78DRAFT_454389"/>
<dbReference type="CDD" id="cd02430">
    <property type="entry name" value="PTH2"/>
    <property type="match status" value="1"/>
</dbReference>
<dbReference type="EC" id="3.1.1.29" evidence="1"/>
<feature type="transmembrane region" description="Helical" evidence="6">
    <location>
        <begin position="216"/>
        <end position="236"/>
    </location>
</feature>
<name>A0A319EEE8_ASPSB</name>
<dbReference type="AlphaFoldDB" id="A0A319EEE8"/>
<keyword evidence="7" id="KW-0732">Signal</keyword>
<feature type="region of interest" description="Disordered" evidence="5">
    <location>
        <begin position="253"/>
        <end position="273"/>
    </location>
</feature>
<feature type="transmembrane region" description="Helical" evidence="6">
    <location>
        <begin position="279"/>
        <end position="298"/>
    </location>
</feature>
<evidence type="ECO:0000313" key="8">
    <source>
        <dbReference type="EMBL" id="PYI02174.1"/>
    </source>
</evidence>
<feature type="region of interest" description="Disordered" evidence="5">
    <location>
        <begin position="317"/>
        <end position="353"/>
    </location>
</feature>
<evidence type="ECO:0000256" key="4">
    <source>
        <dbReference type="ARBA" id="ARBA00048707"/>
    </source>
</evidence>
<organism evidence="8 9">
    <name type="scientific">Aspergillus sclerotiicarbonarius (strain CBS 121057 / IBT 28362)</name>
    <dbReference type="NCBI Taxonomy" id="1448318"/>
    <lineage>
        <taxon>Eukaryota</taxon>
        <taxon>Fungi</taxon>
        <taxon>Dikarya</taxon>
        <taxon>Ascomycota</taxon>
        <taxon>Pezizomycotina</taxon>
        <taxon>Eurotiomycetes</taxon>
        <taxon>Eurotiomycetidae</taxon>
        <taxon>Eurotiales</taxon>
        <taxon>Aspergillaceae</taxon>
        <taxon>Aspergillus</taxon>
        <taxon>Aspergillus subgen. Circumdati</taxon>
    </lineage>
</organism>
<dbReference type="InterPro" id="IPR002833">
    <property type="entry name" value="PTH2"/>
</dbReference>
<proteinExistence type="inferred from homology"/>
<evidence type="ECO:0000256" key="1">
    <source>
        <dbReference type="ARBA" id="ARBA00013260"/>
    </source>
</evidence>
<dbReference type="InterPro" id="IPR023476">
    <property type="entry name" value="Pep_tRNA_hydro_II_dom_sf"/>
</dbReference>
<dbReference type="SUPFAM" id="SSF102462">
    <property type="entry name" value="Peptidyl-tRNA hydrolase II"/>
    <property type="match status" value="1"/>
</dbReference>
<evidence type="ECO:0000313" key="9">
    <source>
        <dbReference type="Proteomes" id="UP000248423"/>
    </source>
</evidence>
<sequence>MRFIQAVALLPALAVAQEQVPLADRVQGWFNKAKSYLPTATPVVPAAVVEKVIEKAVKIQEKTVTPFNVTNWQSFLEPSSEPQDWLVYVTGGNKTCFGRCDQADKSFNESVLLFSADPTSPNLGKLDCESNQVLCSAWGAGTPSVWYFQIPQAQLGEERPPTALHTVYLNTTTVTSETIYKVHSEKAYETTPAYEGALHPTDGWLAQNGLLLPLGYVIYGFSAIPSWLFMILISFFSRTFILALPPIAKPLSTHPNPSSQPPPPSTPKMADFDRTPPSTAAYVVATAILAGITGYFIGQGSSLGLFSTKEKEGWPNSYNVKVHRDSSDEEYESSAEEEEGSEDEGDGTELGNFDQSAEEVKLVLVVRTDLGMTKGKIAAQCSHATLACYKYLVAYTPNSGMLRRWESQGQAKIALQIKSEEEMEELQAKAMSLGLCARVITDAGRTQIASGSRTVLGVLGPKSVVDGVTGHLKLL</sequence>
<accession>A0A319EEE8</accession>
<comment type="catalytic activity">
    <reaction evidence="4">
        <text>an N-acyl-L-alpha-aminoacyl-tRNA + H2O = an N-acyl-L-amino acid + a tRNA + H(+)</text>
        <dbReference type="Rhea" id="RHEA:54448"/>
        <dbReference type="Rhea" id="RHEA-COMP:10123"/>
        <dbReference type="Rhea" id="RHEA-COMP:13883"/>
        <dbReference type="ChEBI" id="CHEBI:15377"/>
        <dbReference type="ChEBI" id="CHEBI:15378"/>
        <dbReference type="ChEBI" id="CHEBI:59874"/>
        <dbReference type="ChEBI" id="CHEBI:78442"/>
        <dbReference type="ChEBI" id="CHEBI:138191"/>
        <dbReference type="EC" id="3.1.1.29"/>
    </reaction>
</comment>
<keyword evidence="6" id="KW-0812">Transmembrane</keyword>
<dbReference type="EMBL" id="KZ826399">
    <property type="protein sequence ID" value="PYI02174.1"/>
    <property type="molecule type" value="Genomic_DNA"/>
</dbReference>
<dbReference type="NCBIfam" id="TIGR00283">
    <property type="entry name" value="arch_pth2"/>
    <property type="match status" value="1"/>
</dbReference>
<dbReference type="Proteomes" id="UP000248423">
    <property type="component" value="Unassembled WGS sequence"/>
</dbReference>
<dbReference type="OrthoDB" id="1733656at2759"/>
<feature type="chain" id="PRO_5016305305" description="peptidyl-tRNA hydrolase" evidence="7">
    <location>
        <begin position="17"/>
        <end position="475"/>
    </location>
</feature>
<evidence type="ECO:0000256" key="2">
    <source>
        <dbReference type="ARBA" id="ARBA00022801"/>
    </source>
</evidence>
<keyword evidence="6" id="KW-0472">Membrane</keyword>
<keyword evidence="9" id="KW-1185">Reference proteome</keyword>
<keyword evidence="6" id="KW-1133">Transmembrane helix</keyword>
<comment type="similarity">
    <text evidence="3">Belongs to the PTH2 family.</text>
</comment>
<evidence type="ECO:0000256" key="3">
    <source>
        <dbReference type="ARBA" id="ARBA00038050"/>
    </source>
</evidence>
<dbReference type="GO" id="GO:0005829">
    <property type="term" value="C:cytosol"/>
    <property type="evidence" value="ECO:0007669"/>
    <property type="project" value="TreeGrafter"/>
</dbReference>
<dbReference type="STRING" id="1448318.A0A319EEE8"/>
<feature type="compositionally biased region" description="Acidic residues" evidence="5">
    <location>
        <begin position="327"/>
        <end position="347"/>
    </location>
</feature>
<dbReference type="FunFam" id="3.40.1490.10:FF:000001">
    <property type="entry name" value="Peptidyl-tRNA hydrolase 2"/>
    <property type="match status" value="1"/>
</dbReference>
<dbReference type="PANTHER" id="PTHR12649">
    <property type="entry name" value="PEPTIDYL-TRNA HYDROLASE 2"/>
    <property type="match status" value="1"/>
</dbReference>
<feature type="signal peptide" evidence="7">
    <location>
        <begin position="1"/>
        <end position="16"/>
    </location>
</feature>
<evidence type="ECO:0000256" key="6">
    <source>
        <dbReference type="SAM" id="Phobius"/>
    </source>
</evidence>
<dbReference type="Gene3D" id="3.40.1490.10">
    <property type="entry name" value="Bit1"/>
    <property type="match status" value="1"/>
</dbReference>
<keyword evidence="2" id="KW-0378">Hydrolase</keyword>
<evidence type="ECO:0000256" key="7">
    <source>
        <dbReference type="SAM" id="SignalP"/>
    </source>
</evidence>
<dbReference type="Pfam" id="PF01981">
    <property type="entry name" value="PTH2"/>
    <property type="match status" value="1"/>
</dbReference>
<dbReference type="GO" id="GO:0004045">
    <property type="term" value="F:peptidyl-tRNA hydrolase activity"/>
    <property type="evidence" value="ECO:0007669"/>
    <property type="project" value="UniProtKB-EC"/>
</dbReference>
<dbReference type="PANTHER" id="PTHR12649:SF11">
    <property type="entry name" value="PEPTIDYL-TRNA HYDROLASE 2, MITOCHONDRIAL"/>
    <property type="match status" value="1"/>
</dbReference>
<gene>
    <name evidence="8" type="ORF">BO78DRAFT_454389</name>
</gene>
<protein>
    <recommendedName>
        <fullName evidence="1">peptidyl-tRNA hydrolase</fullName>
        <ecNumber evidence="1">3.1.1.29</ecNumber>
    </recommendedName>
</protein>
<evidence type="ECO:0000256" key="5">
    <source>
        <dbReference type="SAM" id="MobiDB-lite"/>
    </source>
</evidence>